<dbReference type="PANTHER" id="PTHR46506">
    <property type="entry name" value="OS05G0143600 PROTEIN"/>
    <property type="match status" value="1"/>
</dbReference>
<keyword evidence="3" id="KW-1185">Reference proteome</keyword>
<organism evidence="2 3">
    <name type="scientific">Sphaerobolus stellatus (strain SS14)</name>
    <dbReference type="NCBI Taxonomy" id="990650"/>
    <lineage>
        <taxon>Eukaryota</taxon>
        <taxon>Fungi</taxon>
        <taxon>Dikarya</taxon>
        <taxon>Basidiomycota</taxon>
        <taxon>Agaricomycotina</taxon>
        <taxon>Agaricomycetes</taxon>
        <taxon>Phallomycetidae</taxon>
        <taxon>Geastrales</taxon>
        <taxon>Sphaerobolaceae</taxon>
        <taxon>Sphaerobolus</taxon>
    </lineage>
</organism>
<feature type="domain" description="Jacalin-type lectin" evidence="1">
    <location>
        <begin position="16"/>
        <end position="158"/>
    </location>
</feature>
<dbReference type="OrthoDB" id="2943769at2759"/>
<sequence length="189" mass="19518">MSSSTLNVALIQSPVFGGTDGKHFNDIQDVAGFPASLTIKTTNAISSIVVYHGGLVDGIQVTYNETGGTAKGTKQHGSIDNSLNKDTITFSQTQSIIAISGRAGTTGYGNRVIQLSFTVYDSSNGKMQVYGPYGNSAVGPAFHVTANGAFVGFSGFAVDSDLSIGRSADQGVPGGIYGLSFIDIAYRSA</sequence>
<dbReference type="SUPFAM" id="SSF51101">
    <property type="entry name" value="Mannose-binding lectins"/>
    <property type="match status" value="1"/>
</dbReference>
<name>A0A0C9VUY3_SPHS4</name>
<dbReference type="EMBL" id="KN837105">
    <property type="protein sequence ID" value="KIJ46834.1"/>
    <property type="molecule type" value="Genomic_DNA"/>
</dbReference>
<gene>
    <name evidence="2" type="ORF">M422DRAFT_778290</name>
</gene>
<dbReference type="Pfam" id="PF01419">
    <property type="entry name" value="Jacalin"/>
    <property type="match status" value="1"/>
</dbReference>
<evidence type="ECO:0000313" key="3">
    <source>
        <dbReference type="Proteomes" id="UP000054279"/>
    </source>
</evidence>
<evidence type="ECO:0000259" key="1">
    <source>
        <dbReference type="Pfam" id="PF01419"/>
    </source>
</evidence>
<dbReference type="InterPro" id="IPR001229">
    <property type="entry name" value="Jacalin-like_lectin_dom"/>
</dbReference>
<protein>
    <recommendedName>
        <fullName evidence="1">Jacalin-type lectin domain-containing protein</fullName>
    </recommendedName>
</protein>
<dbReference type="HOGENOM" id="CLU_1435265_0_0_1"/>
<dbReference type="Gene3D" id="2.100.10.30">
    <property type="entry name" value="Jacalin-like lectin domain"/>
    <property type="match status" value="1"/>
</dbReference>
<dbReference type="AlphaFoldDB" id="A0A0C9VUY3"/>
<dbReference type="InterPro" id="IPR036404">
    <property type="entry name" value="Jacalin-like_lectin_dom_sf"/>
</dbReference>
<reference evidence="2 3" key="1">
    <citation type="submission" date="2014-06" db="EMBL/GenBank/DDBJ databases">
        <title>Evolutionary Origins and Diversification of the Mycorrhizal Mutualists.</title>
        <authorList>
            <consortium name="DOE Joint Genome Institute"/>
            <consortium name="Mycorrhizal Genomics Consortium"/>
            <person name="Kohler A."/>
            <person name="Kuo A."/>
            <person name="Nagy L.G."/>
            <person name="Floudas D."/>
            <person name="Copeland A."/>
            <person name="Barry K.W."/>
            <person name="Cichocki N."/>
            <person name="Veneault-Fourrey C."/>
            <person name="LaButti K."/>
            <person name="Lindquist E.A."/>
            <person name="Lipzen A."/>
            <person name="Lundell T."/>
            <person name="Morin E."/>
            <person name="Murat C."/>
            <person name="Riley R."/>
            <person name="Ohm R."/>
            <person name="Sun H."/>
            <person name="Tunlid A."/>
            <person name="Henrissat B."/>
            <person name="Grigoriev I.V."/>
            <person name="Hibbett D.S."/>
            <person name="Martin F."/>
        </authorList>
    </citation>
    <scope>NUCLEOTIDE SEQUENCE [LARGE SCALE GENOMIC DNA]</scope>
    <source>
        <strain evidence="2 3">SS14</strain>
    </source>
</reference>
<accession>A0A0C9VUY3</accession>
<dbReference type="Proteomes" id="UP000054279">
    <property type="component" value="Unassembled WGS sequence"/>
</dbReference>
<evidence type="ECO:0000313" key="2">
    <source>
        <dbReference type="EMBL" id="KIJ46834.1"/>
    </source>
</evidence>
<proteinExistence type="predicted"/>